<evidence type="ECO:0000313" key="3">
    <source>
        <dbReference type="EMBL" id="SPF75125.1"/>
    </source>
</evidence>
<gene>
    <name evidence="3" type="primary">bacC_1</name>
    <name evidence="3" type="ORF">ALP8811_00109</name>
</gene>
<keyword evidence="2 3" id="KW-0560">Oxidoreductase</keyword>
<proteinExistence type="inferred from homology"/>
<sequence>MSFNIAGKTAIITGAANGIGLSIARHFADHGANVVCADMDEAGLLDQWGPNPDEDSDEAGNTRIFAGDLREKLTIANLLSATIDAFERVDILINASRQVALADPLDVDDKSVTSLLDQNLMTSLRLSQLVAKRMILQGEDLDDEDDETPLGAIVNLSSIASTRTQPGLMAYSIASAAVDQMTRSLAVALAPNRIRVNAVSFGSLMSASLRNTIRETPETRADIIEGTPLGRIAPAADITEAVQFLASEGSSFMTGHIMQVDGGRSLLDAVGNPAH</sequence>
<dbReference type="Proteomes" id="UP000244911">
    <property type="component" value="Unassembled WGS sequence"/>
</dbReference>
<protein>
    <submittedName>
        <fullName evidence="3">Dihydroanticapsin 7-dehydrogenase</fullName>
        <ecNumber evidence="3">1.1.1.385</ecNumber>
    </submittedName>
</protein>
<dbReference type="SUPFAM" id="SSF51735">
    <property type="entry name" value="NAD(P)-binding Rossmann-fold domains"/>
    <property type="match status" value="1"/>
</dbReference>
<dbReference type="OrthoDB" id="9790146at2"/>
<dbReference type="AlphaFoldDB" id="A0A2R8AGI1"/>
<name>A0A2R8AGI1_9RHOB</name>
<dbReference type="Gene3D" id="3.40.50.720">
    <property type="entry name" value="NAD(P)-binding Rossmann-like Domain"/>
    <property type="match status" value="1"/>
</dbReference>
<evidence type="ECO:0000256" key="2">
    <source>
        <dbReference type="ARBA" id="ARBA00023002"/>
    </source>
</evidence>
<keyword evidence="4" id="KW-1185">Reference proteome</keyword>
<dbReference type="InterPro" id="IPR036291">
    <property type="entry name" value="NAD(P)-bd_dom_sf"/>
</dbReference>
<reference evidence="3 4" key="1">
    <citation type="submission" date="2018-03" db="EMBL/GenBank/DDBJ databases">
        <authorList>
            <person name="Keele B.F."/>
        </authorList>
    </citation>
    <scope>NUCLEOTIDE SEQUENCE [LARGE SCALE GENOMIC DNA]</scope>
    <source>
        <strain evidence="3 4">CECT 8811</strain>
    </source>
</reference>
<dbReference type="EC" id="1.1.1.385" evidence="3"/>
<dbReference type="PRINTS" id="PR00081">
    <property type="entry name" value="GDHRDH"/>
</dbReference>
<dbReference type="Pfam" id="PF13561">
    <property type="entry name" value="adh_short_C2"/>
    <property type="match status" value="1"/>
</dbReference>
<dbReference type="CDD" id="cd05233">
    <property type="entry name" value="SDR_c"/>
    <property type="match status" value="1"/>
</dbReference>
<comment type="similarity">
    <text evidence="1">Belongs to the short-chain dehydrogenases/reductases (SDR) family.</text>
</comment>
<dbReference type="InterPro" id="IPR002347">
    <property type="entry name" value="SDR_fam"/>
</dbReference>
<dbReference type="FunFam" id="3.40.50.720:FF:000084">
    <property type="entry name" value="Short-chain dehydrogenase reductase"/>
    <property type="match status" value="1"/>
</dbReference>
<dbReference type="RefSeq" id="WP_108855256.1">
    <property type="nucleotide sequence ID" value="NZ_OMOI01000001.1"/>
</dbReference>
<accession>A0A2R8AGI1</accession>
<dbReference type="PRINTS" id="PR00080">
    <property type="entry name" value="SDRFAMILY"/>
</dbReference>
<organism evidence="3 4">
    <name type="scientific">Aliiroseovarius pelagivivens</name>
    <dbReference type="NCBI Taxonomy" id="1639690"/>
    <lineage>
        <taxon>Bacteria</taxon>
        <taxon>Pseudomonadati</taxon>
        <taxon>Pseudomonadota</taxon>
        <taxon>Alphaproteobacteria</taxon>
        <taxon>Rhodobacterales</taxon>
        <taxon>Paracoccaceae</taxon>
        <taxon>Aliiroseovarius</taxon>
    </lineage>
</organism>
<dbReference type="GO" id="GO:0016491">
    <property type="term" value="F:oxidoreductase activity"/>
    <property type="evidence" value="ECO:0007669"/>
    <property type="project" value="UniProtKB-KW"/>
</dbReference>
<evidence type="ECO:0000313" key="4">
    <source>
        <dbReference type="Proteomes" id="UP000244911"/>
    </source>
</evidence>
<dbReference type="PANTHER" id="PTHR43639:SF1">
    <property type="entry name" value="SHORT-CHAIN DEHYDROGENASE_REDUCTASE FAMILY PROTEIN"/>
    <property type="match status" value="1"/>
</dbReference>
<evidence type="ECO:0000256" key="1">
    <source>
        <dbReference type="ARBA" id="ARBA00006484"/>
    </source>
</evidence>
<dbReference type="PANTHER" id="PTHR43639">
    <property type="entry name" value="OXIDOREDUCTASE, SHORT-CHAIN DEHYDROGENASE/REDUCTASE FAMILY (AFU_ORTHOLOGUE AFUA_5G02870)"/>
    <property type="match status" value="1"/>
</dbReference>
<dbReference type="EMBL" id="OMOI01000001">
    <property type="protein sequence ID" value="SPF75125.1"/>
    <property type="molecule type" value="Genomic_DNA"/>
</dbReference>